<sequence>MRLASDTSCSVTDRCPVYREECKWRAVAADGSNQVRRQLCAVTQLLTIVLEQRRGRKCLWAPGSASHSTTGRSYGIGLGAGASPERAPVGEKDVRRVAGPGQLIWDVECAVDGVEIGLQPVEQCRARVEIGYAGNDGRRYGMVLDGVVGSEGAPVDGGIPAASRWRESDTNEPGMMVGSAGCGGKWVWEENGWSDAKGRGIVR</sequence>
<proteinExistence type="predicted"/>
<organism evidence="1 2">
    <name type="scientific">Mycena chlorophos</name>
    <name type="common">Agaric fungus</name>
    <name type="synonym">Agaricus chlorophos</name>
    <dbReference type="NCBI Taxonomy" id="658473"/>
    <lineage>
        <taxon>Eukaryota</taxon>
        <taxon>Fungi</taxon>
        <taxon>Dikarya</taxon>
        <taxon>Basidiomycota</taxon>
        <taxon>Agaricomycotina</taxon>
        <taxon>Agaricomycetes</taxon>
        <taxon>Agaricomycetidae</taxon>
        <taxon>Agaricales</taxon>
        <taxon>Marasmiineae</taxon>
        <taxon>Mycenaceae</taxon>
        <taxon>Mycena</taxon>
    </lineage>
</organism>
<dbReference type="Proteomes" id="UP000613580">
    <property type="component" value="Unassembled WGS sequence"/>
</dbReference>
<evidence type="ECO:0000313" key="1">
    <source>
        <dbReference type="EMBL" id="KAF7304487.1"/>
    </source>
</evidence>
<evidence type="ECO:0000313" key="2">
    <source>
        <dbReference type="Proteomes" id="UP000613580"/>
    </source>
</evidence>
<gene>
    <name evidence="1" type="ORF">HMN09_00851000</name>
</gene>
<keyword evidence="2" id="KW-1185">Reference proteome</keyword>
<accession>A0A8H6W4C8</accession>
<comment type="caution">
    <text evidence="1">The sequence shown here is derived from an EMBL/GenBank/DDBJ whole genome shotgun (WGS) entry which is preliminary data.</text>
</comment>
<protein>
    <submittedName>
        <fullName evidence="1">Uncharacterized protein</fullName>
    </submittedName>
</protein>
<dbReference type="AlphaFoldDB" id="A0A8H6W4C8"/>
<dbReference type="EMBL" id="JACAZE010000011">
    <property type="protein sequence ID" value="KAF7304487.1"/>
    <property type="molecule type" value="Genomic_DNA"/>
</dbReference>
<name>A0A8H6W4C8_MYCCL</name>
<reference evidence="1" key="1">
    <citation type="submission" date="2020-05" db="EMBL/GenBank/DDBJ databases">
        <title>Mycena genomes resolve the evolution of fungal bioluminescence.</title>
        <authorList>
            <person name="Tsai I.J."/>
        </authorList>
    </citation>
    <scope>NUCLEOTIDE SEQUENCE</scope>
    <source>
        <strain evidence="1">110903Hualien_Pintung</strain>
    </source>
</reference>